<accession>A0A1F7H0Z4</accession>
<dbReference type="SMART" id="SM00382">
    <property type="entry name" value="AAA"/>
    <property type="match status" value="1"/>
</dbReference>
<protein>
    <recommendedName>
        <fullName evidence="1">AAA+ ATPase domain-containing protein</fullName>
    </recommendedName>
</protein>
<dbReference type="Proteomes" id="UP000177913">
    <property type="component" value="Unassembled WGS sequence"/>
</dbReference>
<dbReference type="AlphaFoldDB" id="A0A1F7H0Z4"/>
<name>A0A1F7H0Z4_9BACT</name>
<feature type="domain" description="AAA+ ATPase" evidence="1">
    <location>
        <begin position="16"/>
        <end position="138"/>
    </location>
</feature>
<dbReference type="SUPFAM" id="SSF52540">
    <property type="entry name" value="P-loop containing nucleoside triphosphate hydrolases"/>
    <property type="match status" value="1"/>
</dbReference>
<reference evidence="2 3" key="1">
    <citation type="journal article" date="2016" name="Nat. Commun.">
        <title>Thousands of microbial genomes shed light on interconnected biogeochemical processes in an aquifer system.</title>
        <authorList>
            <person name="Anantharaman K."/>
            <person name="Brown C.T."/>
            <person name="Hug L.A."/>
            <person name="Sharon I."/>
            <person name="Castelle C.J."/>
            <person name="Probst A.J."/>
            <person name="Thomas B.C."/>
            <person name="Singh A."/>
            <person name="Wilkins M.J."/>
            <person name="Karaoz U."/>
            <person name="Brodie E.L."/>
            <person name="Williams K.H."/>
            <person name="Hubbard S.S."/>
            <person name="Banfield J.F."/>
        </authorList>
    </citation>
    <scope>NUCLEOTIDE SEQUENCE [LARGE SCALE GENOMIC DNA]</scope>
</reference>
<sequence>MIPRLIEKLVIKSLKIKKIILILGARQVGKTTLINSVRARLFSKKVSLYFNCDIEEDRKTINTTSLIELKKLSKDVDILFIDEAQRLDNPGLTLKIIHDNLDIKVIATGSSSFELKNKLSDPLTGRYLDFILYPLSIEEVKSKIYKIDQIVLYGLYPEVFLIKKNQEKILFLNKIIESYLFKDILSFQKIRYSQAIKDLLAALAYQIGSEVNENELANRLKIDRKTVVSYLDILEKSFIIKKLYPYSRNPRREIGRRYKIYFIDLGIRNALIGDFNDLNIRKDSGALFENFVVVEKLKFHENRQWLADLYFWRSYGGGEIDLIEKSKTSGELMAFEIKYQSERLSRGAKEFLKEYKIPVKIINTNNYYDFIKKPT</sequence>
<gene>
    <name evidence="2" type="ORF">A3C25_06080</name>
</gene>
<dbReference type="EMBL" id="MFZO01000022">
    <property type="protein sequence ID" value="OGK24939.1"/>
    <property type="molecule type" value="Genomic_DNA"/>
</dbReference>
<dbReference type="PANTHER" id="PTHR43566:SF1">
    <property type="entry name" value="AAA+ ATPASE DOMAIN-CONTAINING PROTEIN"/>
    <property type="match status" value="1"/>
</dbReference>
<dbReference type="InterPro" id="IPR025420">
    <property type="entry name" value="DUF4143"/>
</dbReference>
<evidence type="ECO:0000259" key="1">
    <source>
        <dbReference type="SMART" id="SM00382"/>
    </source>
</evidence>
<dbReference type="Gene3D" id="3.40.50.300">
    <property type="entry name" value="P-loop containing nucleotide triphosphate hydrolases"/>
    <property type="match status" value="1"/>
</dbReference>
<proteinExistence type="predicted"/>
<dbReference type="InterPro" id="IPR027417">
    <property type="entry name" value="P-loop_NTPase"/>
</dbReference>
<evidence type="ECO:0000313" key="3">
    <source>
        <dbReference type="Proteomes" id="UP000177913"/>
    </source>
</evidence>
<organism evidence="2 3">
    <name type="scientific">Candidatus Roizmanbacteria bacterium RIFCSPHIGHO2_02_FULL_38_11</name>
    <dbReference type="NCBI Taxonomy" id="1802039"/>
    <lineage>
        <taxon>Bacteria</taxon>
        <taxon>Candidatus Roizmaniibacteriota</taxon>
    </lineage>
</organism>
<dbReference type="PANTHER" id="PTHR43566">
    <property type="entry name" value="CONSERVED PROTEIN"/>
    <property type="match status" value="1"/>
</dbReference>
<dbReference type="Pfam" id="PF13635">
    <property type="entry name" value="DUF4143"/>
    <property type="match status" value="1"/>
</dbReference>
<dbReference type="InterPro" id="IPR003593">
    <property type="entry name" value="AAA+_ATPase"/>
</dbReference>
<dbReference type="InterPro" id="IPR041682">
    <property type="entry name" value="AAA_14"/>
</dbReference>
<dbReference type="Pfam" id="PF13173">
    <property type="entry name" value="AAA_14"/>
    <property type="match status" value="1"/>
</dbReference>
<comment type="caution">
    <text evidence="2">The sequence shown here is derived from an EMBL/GenBank/DDBJ whole genome shotgun (WGS) entry which is preliminary data.</text>
</comment>
<evidence type="ECO:0000313" key="2">
    <source>
        <dbReference type="EMBL" id="OGK24939.1"/>
    </source>
</evidence>